<keyword evidence="1" id="KW-0042">Antenna complex</keyword>
<accession>A0ABT2MRM5</accession>
<evidence type="ECO:0000313" key="3">
    <source>
        <dbReference type="EMBL" id="MCT7967399.1"/>
    </source>
</evidence>
<gene>
    <name evidence="3" type="ORF">NG799_13745</name>
</gene>
<dbReference type="Pfam" id="PF13646">
    <property type="entry name" value="HEAT_2"/>
    <property type="match status" value="1"/>
</dbReference>
<organism evidence="3 4">
    <name type="scientific">Laspinema palackyanum D2a</name>
    <dbReference type="NCBI Taxonomy" id="2953684"/>
    <lineage>
        <taxon>Bacteria</taxon>
        <taxon>Bacillati</taxon>
        <taxon>Cyanobacteriota</taxon>
        <taxon>Cyanophyceae</taxon>
        <taxon>Oscillatoriophycideae</taxon>
        <taxon>Oscillatoriales</taxon>
        <taxon>Laspinemataceae</taxon>
        <taxon>Laspinema</taxon>
        <taxon>Laspinema palackyanum</taxon>
    </lineage>
</organism>
<dbReference type="InterPro" id="IPR016024">
    <property type="entry name" value="ARM-type_fold"/>
</dbReference>
<evidence type="ECO:0000256" key="2">
    <source>
        <dbReference type="ARBA" id="ARBA00022738"/>
    </source>
</evidence>
<proteinExistence type="predicted"/>
<keyword evidence="4" id="KW-1185">Reference proteome</keyword>
<dbReference type="InterPro" id="IPR004155">
    <property type="entry name" value="PBS_lyase_HEAT"/>
</dbReference>
<dbReference type="EMBL" id="JAMXFF010000019">
    <property type="protein sequence ID" value="MCT7967399.1"/>
    <property type="molecule type" value="Genomic_DNA"/>
</dbReference>
<evidence type="ECO:0000256" key="1">
    <source>
        <dbReference type="ARBA" id="ARBA00022549"/>
    </source>
</evidence>
<dbReference type="PANTHER" id="PTHR12697">
    <property type="entry name" value="PBS LYASE HEAT-LIKE PROTEIN"/>
    <property type="match status" value="1"/>
</dbReference>
<dbReference type="SUPFAM" id="SSF48371">
    <property type="entry name" value="ARM repeat"/>
    <property type="match status" value="1"/>
</dbReference>
<comment type="caution">
    <text evidence="3">The sequence shown here is derived from an EMBL/GenBank/DDBJ whole genome shotgun (WGS) entry which is preliminary data.</text>
</comment>
<name>A0ABT2MRM5_9CYAN</name>
<keyword evidence="2" id="KW-0605">Phycobilisome</keyword>
<dbReference type="Proteomes" id="UP001525890">
    <property type="component" value="Unassembled WGS sequence"/>
</dbReference>
<sequence>MTEQAGITPLIKAVEEADSAERLTIALWKLAQARSPEAIPTLIEALGFNNPGAAVAGVEGLIALGEPAVVPLLKQLDGFNYGARAWALRALAKIGDPRGLELLLDTAAHDFALSVRRAAASGLGNILWENMEPEDRATAQEKVYQTLLEVLEDPEWVVRYAGVVGMQGLATAVLSQSPSWLEPLLNQLGDRAKSDEELVVRARAQLAYQQLQITTAA</sequence>
<dbReference type="InterPro" id="IPR011989">
    <property type="entry name" value="ARM-like"/>
</dbReference>
<reference evidence="3 4" key="1">
    <citation type="journal article" date="2022" name="Front. Microbiol.">
        <title>High genomic differentiation and limited gene flow indicate recent cryptic speciation within the genus Laspinema (cyanobacteria).</title>
        <authorList>
            <person name="Stanojkovic A."/>
            <person name="Skoupy S."/>
            <person name="Skaloud P."/>
            <person name="Dvorak P."/>
        </authorList>
    </citation>
    <scope>NUCLEOTIDE SEQUENCE [LARGE SCALE GENOMIC DNA]</scope>
    <source>
        <strain evidence="3 4">D2a</strain>
    </source>
</reference>
<evidence type="ECO:0000313" key="4">
    <source>
        <dbReference type="Proteomes" id="UP001525890"/>
    </source>
</evidence>
<dbReference type="RefSeq" id="WP_368006986.1">
    <property type="nucleotide sequence ID" value="NZ_JAMXFF010000019.1"/>
</dbReference>
<dbReference type="Pfam" id="PF03130">
    <property type="entry name" value="HEAT_PBS"/>
    <property type="match status" value="1"/>
</dbReference>
<dbReference type="Gene3D" id="1.25.10.10">
    <property type="entry name" value="Leucine-rich Repeat Variant"/>
    <property type="match status" value="2"/>
</dbReference>
<dbReference type="PANTHER" id="PTHR12697:SF5">
    <property type="entry name" value="DEOXYHYPUSINE HYDROXYLASE"/>
    <property type="match status" value="1"/>
</dbReference>
<protein>
    <submittedName>
        <fullName evidence="3">HEAT repeat domain-containing protein</fullName>
    </submittedName>
</protein>